<comment type="caution">
    <text evidence="1">The sequence shown here is derived from an EMBL/GenBank/DDBJ whole genome shotgun (WGS) entry which is preliminary data.</text>
</comment>
<dbReference type="InterPro" id="IPR032675">
    <property type="entry name" value="LRR_dom_sf"/>
</dbReference>
<dbReference type="PANTHER" id="PTHR13318">
    <property type="entry name" value="PARTNER OF PAIRED, ISOFORM B-RELATED"/>
    <property type="match status" value="1"/>
</dbReference>
<evidence type="ECO:0000313" key="1">
    <source>
        <dbReference type="EMBL" id="KAF7682540.1"/>
    </source>
</evidence>
<sequence length="429" mass="50321">MVTIKGPRSALTDFIQEEGIKIQKRKTKIIHSTISIPRKKKKVARRSKPMEICNLDNSSTALEDIVLKKIDSEYWKYVMNDEQLERYASYLGRTRLMDDEKFKYFVSSCKYSLVIYDCSEIISYSILPSNLQKLCLYYCGQLGKLDLTEFTDLKELRVTGAYLLENFYLPSTLNILDVTHCSRLNDDFILQINDKFDELEELKLSYCYGISNNILLKCVVKRLFLCETRITDFFLRNLNKSKNINSVKNNRVKRCDIKEIYDKIQITGIEYLSLKRCPNISIKELEFDSIKYLDVEGIACLKKLNLPSNVEFLNVSYCYNLNEISNIYKNNDFLIKHLNLGKIGNIKKIEKIFKWKNIKDLDLSWCEQVDDKFIEILIKELPLLERVYVFGCFNLTEKIGRMAWEIKNSIKIIGNPAETTYLLNRVFDD</sequence>
<protein>
    <submittedName>
        <fullName evidence="1">DNA repair protein rhp7</fullName>
    </submittedName>
</protein>
<proteinExistence type="predicted"/>
<reference evidence="1 2" key="1">
    <citation type="submission" date="2019-01" db="EMBL/GenBank/DDBJ databases">
        <title>Genomes sequencing and comparative genomics of infectious freshwater microsporidia, Cucumispora dikerogammari and Thelohania contejeani.</title>
        <authorList>
            <person name="Cormier A."/>
            <person name="Giraud I."/>
            <person name="Wattier R."/>
            <person name="Teixeira M."/>
            <person name="Grandjean F."/>
            <person name="Rigaud T."/>
            <person name="Cordaux R."/>
        </authorList>
    </citation>
    <scope>NUCLEOTIDE SEQUENCE [LARGE SCALE GENOMIC DNA]</scope>
    <source>
        <strain evidence="1">T1</strain>
        <tissue evidence="1">Spores</tissue>
    </source>
</reference>
<organism evidence="1 2">
    <name type="scientific">Astathelohania contejeani</name>
    <dbReference type="NCBI Taxonomy" id="164912"/>
    <lineage>
        <taxon>Eukaryota</taxon>
        <taxon>Fungi</taxon>
        <taxon>Fungi incertae sedis</taxon>
        <taxon>Microsporidia</taxon>
        <taxon>Astathelohaniidae</taxon>
        <taxon>Astathelohania</taxon>
    </lineage>
</organism>
<dbReference type="EMBL" id="SBIQ01000230">
    <property type="protein sequence ID" value="KAF7682540.1"/>
    <property type="molecule type" value="Genomic_DNA"/>
</dbReference>
<accession>A0ABQ7HWJ4</accession>
<dbReference type="PANTHER" id="PTHR13318:SF190">
    <property type="entry name" value="PARTNER OF PAIRED, ISOFORM B"/>
    <property type="match status" value="1"/>
</dbReference>
<dbReference type="Proteomes" id="UP001516464">
    <property type="component" value="Unassembled WGS sequence"/>
</dbReference>
<gene>
    <name evidence="1" type="primary">rhp7</name>
    <name evidence="1" type="ORF">TCON_2238</name>
</gene>
<evidence type="ECO:0000313" key="2">
    <source>
        <dbReference type="Proteomes" id="UP001516464"/>
    </source>
</evidence>
<dbReference type="SUPFAM" id="SSF52047">
    <property type="entry name" value="RNI-like"/>
    <property type="match status" value="2"/>
</dbReference>
<name>A0ABQ7HWJ4_9MICR</name>
<keyword evidence="2" id="KW-1185">Reference proteome</keyword>
<dbReference type="Gene3D" id="3.80.10.10">
    <property type="entry name" value="Ribonuclease Inhibitor"/>
    <property type="match status" value="2"/>
</dbReference>